<dbReference type="Gene3D" id="2.160.20.120">
    <property type="match status" value="1"/>
</dbReference>
<dbReference type="Pfam" id="PF10988">
    <property type="entry name" value="DUF2807"/>
    <property type="match status" value="1"/>
</dbReference>
<sequence length="414" mass="44006">MSVDTSAWLHTTYTATTSDIRGLILHTQANYVVQDPSLKVATITFRTDSEDVQRALRISETTVGDATRVIKIDFSDELYGLQLARVQYIVDIALPTNTLSYLDASGDTVVGPRVLTNTTSSSIDVRVRGSGDVFLQDASLIADRLSFQIAGSGDLQVNIPSTRAAAVEALLTGSGDFSLFTASLDTKALDINTEASGTVFISGSLEGNPTVTTRTFASGDISYALTGSCTSHEITVTGSGDADTSSLACASTVVTATGSGDVYAAATTAFASSKSGSGDVNFVGPTALKMTGKYHTQPYHQVPDEDADDVPPYVPATMYRGGSHSSQVVSDEATDGISLGAVVLLLILGYCFFRNCCKKRRQYEQLPMVVVVPSQQQQYNYQTYPPSYQSTAPVYTAPPQLIVPPPQETYGKQP</sequence>
<keyword evidence="1" id="KW-1133">Transmembrane helix</keyword>
<keyword evidence="1" id="KW-0812">Transmembrane</keyword>
<evidence type="ECO:0000256" key="1">
    <source>
        <dbReference type="SAM" id="Phobius"/>
    </source>
</evidence>
<dbReference type="OrthoDB" id="79257at2759"/>
<dbReference type="PANTHER" id="PTHR39200">
    <property type="entry name" value="HYPOTHETICAL EXPORTED PROTEIN"/>
    <property type="match status" value="1"/>
</dbReference>
<dbReference type="AlphaFoldDB" id="A0A1V9Z7W3"/>
<dbReference type="PANTHER" id="PTHR39200:SF1">
    <property type="entry name" value="AUTO-TRANSPORTER ADHESIN HEAD GIN DOMAIN-CONTAINING PROTEIN-RELATED"/>
    <property type="match status" value="1"/>
</dbReference>
<dbReference type="EMBL" id="JNBR01000377">
    <property type="protein sequence ID" value="OQR94086.1"/>
    <property type="molecule type" value="Genomic_DNA"/>
</dbReference>
<evidence type="ECO:0000313" key="3">
    <source>
        <dbReference type="EMBL" id="OQR94086.1"/>
    </source>
</evidence>
<organism evidence="3 4">
    <name type="scientific">Achlya hypogyna</name>
    <name type="common">Oomycete</name>
    <name type="synonym">Protoachlya hypogyna</name>
    <dbReference type="NCBI Taxonomy" id="1202772"/>
    <lineage>
        <taxon>Eukaryota</taxon>
        <taxon>Sar</taxon>
        <taxon>Stramenopiles</taxon>
        <taxon>Oomycota</taxon>
        <taxon>Saprolegniomycetes</taxon>
        <taxon>Saprolegniales</taxon>
        <taxon>Achlyaceae</taxon>
        <taxon>Achlya</taxon>
    </lineage>
</organism>
<feature type="domain" description="Putative auto-transporter adhesin head GIN" evidence="2">
    <location>
        <begin position="217"/>
        <end position="284"/>
    </location>
</feature>
<keyword evidence="1" id="KW-0472">Membrane</keyword>
<accession>A0A1V9Z7W3</accession>
<feature type="transmembrane region" description="Helical" evidence="1">
    <location>
        <begin position="336"/>
        <end position="353"/>
    </location>
</feature>
<dbReference type="Proteomes" id="UP000243579">
    <property type="component" value="Unassembled WGS sequence"/>
</dbReference>
<evidence type="ECO:0000259" key="2">
    <source>
        <dbReference type="Pfam" id="PF10988"/>
    </source>
</evidence>
<comment type="caution">
    <text evidence="3">The sequence shown here is derived from an EMBL/GenBank/DDBJ whole genome shotgun (WGS) entry which is preliminary data.</text>
</comment>
<name>A0A1V9Z7W3_ACHHY</name>
<proteinExistence type="predicted"/>
<gene>
    <name evidence="3" type="ORF">ACHHYP_01858</name>
</gene>
<reference evidence="3 4" key="1">
    <citation type="journal article" date="2014" name="Genome Biol. Evol.">
        <title>The secreted proteins of Achlya hypogyna and Thraustotheca clavata identify the ancestral oomycete secretome and reveal gene acquisitions by horizontal gene transfer.</title>
        <authorList>
            <person name="Misner I."/>
            <person name="Blouin N."/>
            <person name="Leonard G."/>
            <person name="Richards T.A."/>
            <person name="Lane C.E."/>
        </authorList>
    </citation>
    <scope>NUCLEOTIDE SEQUENCE [LARGE SCALE GENOMIC DNA]</scope>
    <source>
        <strain evidence="3 4">ATCC 48635</strain>
    </source>
</reference>
<protein>
    <recommendedName>
        <fullName evidence="2">Putative auto-transporter adhesin head GIN domain-containing protein</fullName>
    </recommendedName>
</protein>
<evidence type="ECO:0000313" key="4">
    <source>
        <dbReference type="Proteomes" id="UP000243579"/>
    </source>
</evidence>
<dbReference type="InterPro" id="IPR021255">
    <property type="entry name" value="DUF2807"/>
</dbReference>
<keyword evidence="4" id="KW-1185">Reference proteome</keyword>